<sequence>MRHVRHGGPYQSDEGSVCPSPGNAELVVIESLLPARSPRLKGEDPEHIQALAETDAQLPPIIVHRATMRIIDGAHRVAAARSRGVTSIAACFFDGTDQEAFALAVRANITHGLPLTHAERVAAATVLIQQNPSWSDRSVAATSGLSPGTVKGVRQRAVPEGARDEARIGRDGRARPTDPIEKRQQIREVIERSPGASLREVAKQVGVSPSTVRDVRCRMQREMGAEEPSALSGSATDRRIDQPAPKLRQVTGQSQVADINATLDSLTRDPSLRFTESGRAMLRWLSTRAVRPGEWHQLVSQLPPHTAYIFANLAQQCADEWGRLALSLKQQTREAG</sequence>
<dbReference type="InterPro" id="IPR003115">
    <property type="entry name" value="ParB_N"/>
</dbReference>
<evidence type="ECO:0000259" key="2">
    <source>
        <dbReference type="SMART" id="SM00470"/>
    </source>
</evidence>
<protein>
    <submittedName>
        <fullName evidence="3">Chromosome segregation protein Spo0J, contains ParB-like nuclease domain</fullName>
    </submittedName>
</protein>
<dbReference type="GO" id="GO:0007059">
    <property type="term" value="P:chromosome segregation"/>
    <property type="evidence" value="ECO:0007669"/>
    <property type="project" value="TreeGrafter"/>
</dbReference>
<dbReference type="InterPro" id="IPR036086">
    <property type="entry name" value="ParB/Sulfiredoxin_sf"/>
</dbReference>
<dbReference type="Gene3D" id="3.90.1530.10">
    <property type="entry name" value="Conserved hypothetical protein from pyrococcus furiosus pfu- 392566-001, ParB domain"/>
    <property type="match status" value="1"/>
</dbReference>
<accession>A0A1C6UL43</accession>
<evidence type="ECO:0000256" key="1">
    <source>
        <dbReference type="SAM" id="MobiDB-lite"/>
    </source>
</evidence>
<dbReference type="GO" id="GO:0005694">
    <property type="term" value="C:chromosome"/>
    <property type="evidence" value="ECO:0007669"/>
    <property type="project" value="TreeGrafter"/>
</dbReference>
<dbReference type="InterPro" id="IPR009057">
    <property type="entry name" value="Homeodomain-like_sf"/>
</dbReference>
<feature type="region of interest" description="Disordered" evidence="1">
    <location>
        <begin position="138"/>
        <end position="179"/>
    </location>
</feature>
<proteinExistence type="predicted"/>
<evidence type="ECO:0000313" key="3">
    <source>
        <dbReference type="EMBL" id="SCL54682.1"/>
    </source>
</evidence>
<feature type="domain" description="ParB-like N-terminal" evidence="2">
    <location>
        <begin position="25"/>
        <end position="109"/>
    </location>
</feature>
<dbReference type="SMART" id="SM00470">
    <property type="entry name" value="ParB"/>
    <property type="match status" value="1"/>
</dbReference>
<dbReference type="EMBL" id="FMIC01000002">
    <property type="protein sequence ID" value="SCL54682.1"/>
    <property type="molecule type" value="Genomic_DNA"/>
</dbReference>
<name>A0A1C6UL43_9ACTN</name>
<dbReference type="Proteomes" id="UP000199343">
    <property type="component" value="Unassembled WGS sequence"/>
</dbReference>
<dbReference type="STRING" id="47871.GA0070608_1370"/>
<dbReference type="SUPFAM" id="SSF110849">
    <property type="entry name" value="ParB/Sulfiredoxin"/>
    <property type="match status" value="1"/>
</dbReference>
<evidence type="ECO:0000313" key="4">
    <source>
        <dbReference type="Proteomes" id="UP000199343"/>
    </source>
</evidence>
<gene>
    <name evidence="3" type="ORF">GA0070608_1370</name>
</gene>
<reference evidence="4" key="1">
    <citation type="submission" date="2016-06" db="EMBL/GenBank/DDBJ databases">
        <authorList>
            <person name="Varghese N."/>
            <person name="Submissions Spin"/>
        </authorList>
    </citation>
    <scope>NUCLEOTIDE SEQUENCE [LARGE SCALE GENOMIC DNA]</scope>
    <source>
        <strain evidence="4">DSM 43363</strain>
    </source>
</reference>
<dbReference type="PANTHER" id="PTHR33375:SF1">
    <property type="entry name" value="CHROMOSOME-PARTITIONING PROTEIN PARB-RELATED"/>
    <property type="match status" value="1"/>
</dbReference>
<feature type="region of interest" description="Disordered" evidence="1">
    <location>
        <begin position="1"/>
        <end position="21"/>
    </location>
</feature>
<dbReference type="Pfam" id="PF02195">
    <property type="entry name" value="ParB_N"/>
    <property type="match status" value="1"/>
</dbReference>
<dbReference type="PANTHER" id="PTHR33375">
    <property type="entry name" value="CHROMOSOME-PARTITIONING PROTEIN PARB-RELATED"/>
    <property type="match status" value="1"/>
</dbReference>
<dbReference type="AlphaFoldDB" id="A0A1C6UL43"/>
<feature type="compositionally biased region" description="Basic and acidic residues" evidence="1">
    <location>
        <begin position="161"/>
        <end position="179"/>
    </location>
</feature>
<dbReference type="InterPro" id="IPR050336">
    <property type="entry name" value="Chromosome_partition/occlusion"/>
</dbReference>
<organism evidence="3 4">
    <name type="scientific">Micromonospora peucetia</name>
    <dbReference type="NCBI Taxonomy" id="47871"/>
    <lineage>
        <taxon>Bacteria</taxon>
        <taxon>Bacillati</taxon>
        <taxon>Actinomycetota</taxon>
        <taxon>Actinomycetes</taxon>
        <taxon>Micromonosporales</taxon>
        <taxon>Micromonosporaceae</taxon>
        <taxon>Micromonospora</taxon>
    </lineage>
</organism>
<dbReference type="SUPFAM" id="SSF46689">
    <property type="entry name" value="Homeodomain-like"/>
    <property type="match status" value="1"/>
</dbReference>